<evidence type="ECO:0000313" key="1">
    <source>
        <dbReference type="EMBL" id="BCZ45790.1"/>
    </source>
</evidence>
<proteinExistence type="predicted"/>
<accession>A0ABN6IUC5</accession>
<name>A0ABN6IUC5_9CLOT</name>
<sequence length="175" mass="20037">MSLTTNKSKSKDKIKDDFCVNEVESKEIFNFSEGELKIEGTLLKSFSFDSEDELMEIPITAQNFSEAGEIDLNLNKNPIVNLVSKSNPTDDKSCQSHDNKNDILDNRTLKANPNGRTPPVNGEVYDMIRTYTLRRSTVRILSKIKVIHNDDNVYLNTIVDEAIRYYYEYLEGTNK</sequence>
<organism evidence="1 2">
    <name type="scientific">Clostridium gelidum</name>
    <dbReference type="NCBI Taxonomy" id="704125"/>
    <lineage>
        <taxon>Bacteria</taxon>
        <taxon>Bacillati</taxon>
        <taxon>Bacillota</taxon>
        <taxon>Clostridia</taxon>
        <taxon>Eubacteriales</taxon>
        <taxon>Clostridiaceae</taxon>
        <taxon>Clostridium</taxon>
    </lineage>
</organism>
<gene>
    <name evidence="1" type="ORF">psyc5s11_18570</name>
</gene>
<dbReference type="Proteomes" id="UP000824633">
    <property type="component" value="Chromosome"/>
</dbReference>
<dbReference type="RefSeq" id="WP_224037346.1">
    <property type="nucleotide sequence ID" value="NZ_AP024849.1"/>
</dbReference>
<keyword evidence="2" id="KW-1185">Reference proteome</keyword>
<protein>
    <submittedName>
        <fullName evidence="1">Uncharacterized protein</fullName>
    </submittedName>
</protein>
<reference evidence="2" key="1">
    <citation type="submission" date="2021-07" db="EMBL/GenBank/DDBJ databases">
        <title>Complete genome sequencing of a Clostridium isolate.</title>
        <authorList>
            <person name="Ueki A."/>
            <person name="Tonouchi A."/>
        </authorList>
    </citation>
    <scope>NUCLEOTIDE SEQUENCE [LARGE SCALE GENOMIC DNA]</scope>
    <source>
        <strain evidence="2">C5S11</strain>
    </source>
</reference>
<dbReference type="EMBL" id="AP024849">
    <property type="protein sequence ID" value="BCZ45790.1"/>
    <property type="molecule type" value="Genomic_DNA"/>
</dbReference>
<evidence type="ECO:0000313" key="2">
    <source>
        <dbReference type="Proteomes" id="UP000824633"/>
    </source>
</evidence>